<feature type="compositionally biased region" description="Low complexity" evidence="6">
    <location>
        <begin position="8"/>
        <end position="22"/>
    </location>
</feature>
<feature type="coiled-coil region" evidence="5">
    <location>
        <begin position="55"/>
        <end position="89"/>
    </location>
</feature>
<comment type="caution">
    <text evidence="7">The sequence shown here is derived from an EMBL/GenBank/DDBJ whole genome shotgun (WGS) entry which is preliminary data.</text>
</comment>
<comment type="similarity">
    <text evidence="2 4">Belongs to the ATPase inhibitor family.</text>
</comment>
<dbReference type="RefSeq" id="XP_051609818.1">
    <property type="nucleotide sequence ID" value="XM_051750900.1"/>
</dbReference>
<dbReference type="Gene3D" id="1.20.5.500">
    <property type="entry name" value="Single helix bin"/>
    <property type="match status" value="1"/>
</dbReference>
<dbReference type="InterPro" id="IPR007648">
    <property type="entry name" value="ATPase_inhibitor_mt"/>
</dbReference>
<dbReference type="GO" id="GO:0042030">
    <property type="term" value="F:ATPase inhibitor activity"/>
    <property type="evidence" value="ECO:0007669"/>
    <property type="project" value="InterPro"/>
</dbReference>
<sequence length="90" mass="10284">MLSRVIKSSSTSATAAAAATRHFSTSRAAWIESGKNIGQDSFHEKERAQENVYIKKQEEAQLKKLRQQLEDQKKTIEGLEQELKNHKEKK</sequence>
<name>A0AAD5BGG5_9ASCO</name>
<proteinExistence type="inferred from homology"/>
<accession>A0AAD5BGG5</accession>
<dbReference type="AlphaFoldDB" id="A0AAD5BGG5"/>
<protein>
    <recommendedName>
        <fullName evidence="4">ATPase inhibitor, mitochondrial</fullName>
    </recommendedName>
</protein>
<evidence type="ECO:0000256" key="2">
    <source>
        <dbReference type="ARBA" id="ARBA00010901"/>
    </source>
</evidence>
<evidence type="ECO:0000256" key="4">
    <source>
        <dbReference type="RuleBase" id="RU368087"/>
    </source>
</evidence>
<feature type="region of interest" description="Disordered" evidence="6">
    <location>
        <begin position="1"/>
        <end position="22"/>
    </location>
</feature>
<organism evidence="7 8">
    <name type="scientific">Candida theae</name>
    <dbReference type="NCBI Taxonomy" id="1198502"/>
    <lineage>
        <taxon>Eukaryota</taxon>
        <taxon>Fungi</taxon>
        <taxon>Dikarya</taxon>
        <taxon>Ascomycota</taxon>
        <taxon>Saccharomycotina</taxon>
        <taxon>Pichiomycetes</taxon>
        <taxon>Debaryomycetaceae</taxon>
        <taxon>Candida/Lodderomyces clade</taxon>
        <taxon>Candida</taxon>
    </lineage>
</organism>
<gene>
    <name evidence="7" type="ORF">KGF57_001670</name>
</gene>
<dbReference type="EMBL" id="JAIHNG010000075">
    <property type="protein sequence ID" value="KAI5961545.1"/>
    <property type="molecule type" value="Genomic_DNA"/>
</dbReference>
<evidence type="ECO:0000256" key="5">
    <source>
        <dbReference type="SAM" id="Coils"/>
    </source>
</evidence>
<dbReference type="Pfam" id="PF04568">
    <property type="entry name" value="IATP"/>
    <property type="match status" value="1"/>
</dbReference>
<dbReference type="Proteomes" id="UP001204833">
    <property type="component" value="Unassembled WGS sequence"/>
</dbReference>
<keyword evidence="3" id="KW-0496">Mitochondrion</keyword>
<evidence type="ECO:0000313" key="8">
    <source>
        <dbReference type="Proteomes" id="UP001204833"/>
    </source>
</evidence>
<keyword evidence="8" id="KW-1185">Reference proteome</keyword>
<reference evidence="7 8" key="1">
    <citation type="journal article" date="2022" name="DNA Res.">
        <title>Genome analysis of five recently described species of the CUG-Ser clade uncovers Candida theae as a new hybrid lineage with pathogenic potential in the Candida parapsilosis species complex.</title>
        <authorList>
            <person name="Mixao V."/>
            <person name="Del Olmo V."/>
            <person name="Hegedusova E."/>
            <person name="Saus E."/>
            <person name="Pryszcz L."/>
            <person name="Cillingova A."/>
            <person name="Nosek J."/>
            <person name="Gabaldon T."/>
        </authorList>
    </citation>
    <scope>NUCLEOTIDE SEQUENCE [LARGE SCALE GENOMIC DNA]</scope>
    <source>
        <strain evidence="7 8">CBS 12239</strain>
    </source>
</reference>
<evidence type="ECO:0000313" key="7">
    <source>
        <dbReference type="EMBL" id="KAI5961545.1"/>
    </source>
</evidence>
<dbReference type="GeneID" id="76149729"/>
<evidence type="ECO:0000256" key="3">
    <source>
        <dbReference type="ARBA" id="ARBA00023128"/>
    </source>
</evidence>
<comment type="subcellular location">
    <subcellularLocation>
        <location evidence="1">Mitochondrion</location>
    </subcellularLocation>
</comment>
<dbReference type="GO" id="GO:0005739">
    <property type="term" value="C:mitochondrion"/>
    <property type="evidence" value="ECO:0007669"/>
    <property type="project" value="UniProtKB-SubCell"/>
</dbReference>
<evidence type="ECO:0000256" key="1">
    <source>
        <dbReference type="ARBA" id="ARBA00004173"/>
    </source>
</evidence>
<evidence type="ECO:0000256" key="6">
    <source>
        <dbReference type="SAM" id="MobiDB-lite"/>
    </source>
</evidence>
<keyword evidence="5" id="KW-0175">Coiled coil</keyword>
<comment type="function">
    <text evidence="4">Inhibits the enzyme activity of ATPase.</text>
</comment>